<keyword evidence="3" id="KW-1185">Reference proteome</keyword>
<keyword evidence="1 2" id="KW-0812">Transmembrane</keyword>
<reference evidence="3" key="1">
    <citation type="journal article" date="2006" name="PLoS Biol.">
        <title>Macronuclear genome sequence of the ciliate Tetrahymena thermophila, a model eukaryote.</title>
        <authorList>
            <person name="Eisen J.A."/>
            <person name="Coyne R.S."/>
            <person name="Wu M."/>
            <person name="Wu D."/>
            <person name="Thiagarajan M."/>
            <person name="Wortman J.R."/>
            <person name="Badger J.H."/>
            <person name="Ren Q."/>
            <person name="Amedeo P."/>
            <person name="Jones K.M."/>
            <person name="Tallon L.J."/>
            <person name="Delcher A.L."/>
            <person name="Salzberg S.L."/>
            <person name="Silva J.C."/>
            <person name="Haas B.J."/>
            <person name="Majoros W.H."/>
            <person name="Farzad M."/>
            <person name="Carlton J.M."/>
            <person name="Smith R.K. Jr."/>
            <person name="Garg J."/>
            <person name="Pearlman R.E."/>
            <person name="Karrer K.M."/>
            <person name="Sun L."/>
            <person name="Manning G."/>
            <person name="Elde N.C."/>
            <person name="Turkewitz A.P."/>
            <person name="Asai D.J."/>
            <person name="Wilkes D.E."/>
            <person name="Wang Y."/>
            <person name="Cai H."/>
            <person name="Collins K."/>
            <person name="Stewart B.A."/>
            <person name="Lee S.R."/>
            <person name="Wilamowska K."/>
            <person name="Weinberg Z."/>
            <person name="Ruzzo W.L."/>
            <person name="Wloga D."/>
            <person name="Gaertig J."/>
            <person name="Frankel J."/>
            <person name="Tsao C.-C."/>
            <person name="Gorovsky M.A."/>
            <person name="Keeling P.J."/>
            <person name="Waller R.F."/>
            <person name="Patron N.J."/>
            <person name="Cherry J.M."/>
            <person name="Stover N.A."/>
            <person name="Krieger C.J."/>
            <person name="del Toro C."/>
            <person name="Ryder H.F."/>
            <person name="Williamson S.C."/>
            <person name="Barbeau R.A."/>
            <person name="Hamilton E.P."/>
            <person name="Orias E."/>
        </authorList>
    </citation>
    <scope>NUCLEOTIDE SEQUENCE [LARGE SCALE GENOMIC DNA]</scope>
    <source>
        <strain evidence="3">SB210</strain>
    </source>
</reference>
<dbReference type="AlphaFoldDB" id="W7XHZ8"/>
<gene>
    <name evidence="2" type="ORF">TTHERM_000491249</name>
</gene>
<keyword evidence="1" id="KW-0472">Membrane</keyword>
<name>W7XHZ8_TETTS</name>
<sequence>MPNFFCFLINQLKKQFNFNYQDNYSVFTNNSNLQLLFYIKAMNAIIYEKKSNNIQKPQKSNQIHISSFQYKNLFIQIRINITLSSLKFVDIQKIIFFSFIFYEKQYQYVFVDKFKFIEFGLINFILFVLLNAKSLISFICLKEIISLTQFYNKINNLFQNQHFIKCKIKKTDVALQILFFYNILLTQFSLMKNITGMSKNLKIS</sequence>
<keyword evidence="1" id="KW-1133">Transmembrane helix</keyword>
<accession>W7XHZ8</accession>
<protein>
    <submittedName>
        <fullName evidence="2">Transmembrane protein, putative</fullName>
    </submittedName>
</protein>
<organism evidence="2 3">
    <name type="scientific">Tetrahymena thermophila (strain SB210)</name>
    <dbReference type="NCBI Taxonomy" id="312017"/>
    <lineage>
        <taxon>Eukaryota</taxon>
        <taxon>Sar</taxon>
        <taxon>Alveolata</taxon>
        <taxon>Ciliophora</taxon>
        <taxon>Intramacronucleata</taxon>
        <taxon>Oligohymenophorea</taxon>
        <taxon>Hymenostomatida</taxon>
        <taxon>Tetrahymenina</taxon>
        <taxon>Tetrahymenidae</taxon>
        <taxon>Tetrahymena</taxon>
    </lineage>
</organism>
<dbReference type="Proteomes" id="UP000009168">
    <property type="component" value="Unassembled WGS sequence"/>
</dbReference>
<feature type="transmembrane region" description="Helical" evidence="1">
    <location>
        <begin position="173"/>
        <end position="191"/>
    </location>
</feature>
<dbReference type="InParanoid" id="W7XHZ8"/>
<dbReference type="RefSeq" id="XP_012653271.1">
    <property type="nucleotide sequence ID" value="XM_012797817.1"/>
</dbReference>
<dbReference type="EMBL" id="GG662691">
    <property type="protein sequence ID" value="EWS74211.1"/>
    <property type="molecule type" value="Genomic_DNA"/>
</dbReference>
<feature type="transmembrane region" description="Helical" evidence="1">
    <location>
        <begin position="121"/>
        <end position="141"/>
    </location>
</feature>
<evidence type="ECO:0000256" key="1">
    <source>
        <dbReference type="SAM" id="Phobius"/>
    </source>
</evidence>
<proteinExistence type="predicted"/>
<dbReference type="KEGG" id="tet:TTHERM_000491249"/>
<evidence type="ECO:0000313" key="3">
    <source>
        <dbReference type="Proteomes" id="UP000009168"/>
    </source>
</evidence>
<evidence type="ECO:0000313" key="2">
    <source>
        <dbReference type="EMBL" id="EWS74211.1"/>
    </source>
</evidence>
<dbReference type="GeneID" id="24439255"/>